<keyword evidence="2 7" id="KW-0813">Transport</keyword>
<dbReference type="RefSeq" id="WP_378092853.1">
    <property type="nucleotide sequence ID" value="NZ_JBHSEP010000002.1"/>
</dbReference>
<feature type="transmembrane region" description="Helical" evidence="7">
    <location>
        <begin position="7"/>
        <end position="27"/>
    </location>
</feature>
<keyword evidence="5 7" id="KW-1133">Transmembrane helix</keyword>
<dbReference type="PROSITE" id="PS50928">
    <property type="entry name" value="ABC_TM1"/>
    <property type="match status" value="1"/>
</dbReference>
<feature type="transmembrane region" description="Helical" evidence="7">
    <location>
        <begin position="103"/>
        <end position="124"/>
    </location>
</feature>
<dbReference type="Pfam" id="PF00528">
    <property type="entry name" value="BPD_transp_1"/>
    <property type="match status" value="1"/>
</dbReference>
<dbReference type="EMBL" id="JBHSEP010000002">
    <property type="protein sequence ID" value="MFC4597548.1"/>
    <property type="molecule type" value="Genomic_DNA"/>
</dbReference>
<dbReference type="Gene3D" id="1.10.3720.10">
    <property type="entry name" value="MetI-like"/>
    <property type="match status" value="1"/>
</dbReference>
<evidence type="ECO:0000313" key="10">
    <source>
        <dbReference type="Proteomes" id="UP001596028"/>
    </source>
</evidence>
<evidence type="ECO:0000256" key="2">
    <source>
        <dbReference type="ARBA" id="ARBA00022448"/>
    </source>
</evidence>
<dbReference type="PANTHER" id="PTHR43744:SF3">
    <property type="entry name" value="LACTOSE TRANSPORT SYSTEM PERMEASE PROTEIN LACG"/>
    <property type="match status" value="1"/>
</dbReference>
<evidence type="ECO:0000313" key="9">
    <source>
        <dbReference type="EMBL" id="MFC4597548.1"/>
    </source>
</evidence>
<dbReference type="InterPro" id="IPR000515">
    <property type="entry name" value="MetI-like"/>
</dbReference>
<dbReference type="PANTHER" id="PTHR43744">
    <property type="entry name" value="ABC TRANSPORTER PERMEASE PROTEIN MG189-RELATED-RELATED"/>
    <property type="match status" value="1"/>
</dbReference>
<comment type="caution">
    <text evidence="9">The sequence shown here is derived from an EMBL/GenBank/DDBJ whole genome shotgun (WGS) entry which is preliminary data.</text>
</comment>
<accession>A0ABV9F940</accession>
<sequence length="272" mass="30184">MIKKTVLTAFVLLFAVTSLYPLIWVLMQSLKSDAEFFANQFAPPTDFLWNNYGKAWTEANFGLYYKNTLIVTLFGVALGVLVCVLAGYAFARYRFYGKKLLTLSFVGVLFVPIPVLLLPVYFINRDLDLLNTYAGMIGPYICGIVPLGVLLMQGAFASLPGEIAESARMDGSGEWRTFGQIMLPLTTPTIATVCILQFITVWTDYMWPLIANTNPGMYTLTIGITTMAAQKFVLGYGPVFAGMVISFSFIILVYVFLQKYFMRALSDGAVKG</sequence>
<evidence type="ECO:0000256" key="3">
    <source>
        <dbReference type="ARBA" id="ARBA00022475"/>
    </source>
</evidence>
<dbReference type="CDD" id="cd06261">
    <property type="entry name" value="TM_PBP2"/>
    <property type="match status" value="1"/>
</dbReference>
<name>A0ABV9F940_9BACL</name>
<evidence type="ECO:0000256" key="1">
    <source>
        <dbReference type="ARBA" id="ARBA00004651"/>
    </source>
</evidence>
<keyword evidence="10" id="KW-1185">Reference proteome</keyword>
<organism evidence="9 10">
    <name type="scientific">Cohnella hongkongensis</name>
    <dbReference type="NCBI Taxonomy" id="178337"/>
    <lineage>
        <taxon>Bacteria</taxon>
        <taxon>Bacillati</taxon>
        <taxon>Bacillota</taxon>
        <taxon>Bacilli</taxon>
        <taxon>Bacillales</taxon>
        <taxon>Paenibacillaceae</taxon>
        <taxon>Cohnella</taxon>
    </lineage>
</organism>
<dbReference type="Proteomes" id="UP001596028">
    <property type="component" value="Unassembled WGS sequence"/>
</dbReference>
<evidence type="ECO:0000256" key="7">
    <source>
        <dbReference type="RuleBase" id="RU363032"/>
    </source>
</evidence>
<protein>
    <submittedName>
        <fullName evidence="9">Carbohydrate ABC transporter permease</fullName>
    </submittedName>
</protein>
<feature type="transmembrane region" description="Helical" evidence="7">
    <location>
        <begin position="236"/>
        <end position="257"/>
    </location>
</feature>
<comment type="subcellular location">
    <subcellularLocation>
        <location evidence="1 7">Cell membrane</location>
        <topology evidence="1 7">Multi-pass membrane protein</topology>
    </subcellularLocation>
</comment>
<evidence type="ECO:0000256" key="6">
    <source>
        <dbReference type="ARBA" id="ARBA00023136"/>
    </source>
</evidence>
<keyword evidence="6 7" id="KW-0472">Membrane</keyword>
<feature type="transmembrane region" description="Helical" evidence="7">
    <location>
        <begin position="181"/>
        <end position="202"/>
    </location>
</feature>
<evidence type="ECO:0000259" key="8">
    <source>
        <dbReference type="PROSITE" id="PS50928"/>
    </source>
</evidence>
<comment type="similarity">
    <text evidence="7">Belongs to the binding-protein-dependent transport system permease family.</text>
</comment>
<dbReference type="SUPFAM" id="SSF161098">
    <property type="entry name" value="MetI-like"/>
    <property type="match status" value="1"/>
</dbReference>
<gene>
    <name evidence="9" type="ORF">ACFO3S_04810</name>
</gene>
<feature type="transmembrane region" description="Helical" evidence="7">
    <location>
        <begin position="69"/>
        <end position="91"/>
    </location>
</feature>
<keyword evidence="4 7" id="KW-0812">Transmembrane</keyword>
<evidence type="ECO:0000256" key="4">
    <source>
        <dbReference type="ARBA" id="ARBA00022692"/>
    </source>
</evidence>
<evidence type="ECO:0000256" key="5">
    <source>
        <dbReference type="ARBA" id="ARBA00022989"/>
    </source>
</evidence>
<dbReference type="InterPro" id="IPR035906">
    <property type="entry name" value="MetI-like_sf"/>
</dbReference>
<feature type="transmembrane region" description="Helical" evidence="7">
    <location>
        <begin position="136"/>
        <end position="160"/>
    </location>
</feature>
<reference evidence="10" key="1">
    <citation type="journal article" date="2019" name="Int. J. Syst. Evol. Microbiol.">
        <title>The Global Catalogue of Microorganisms (GCM) 10K type strain sequencing project: providing services to taxonomists for standard genome sequencing and annotation.</title>
        <authorList>
            <consortium name="The Broad Institute Genomics Platform"/>
            <consortium name="The Broad Institute Genome Sequencing Center for Infectious Disease"/>
            <person name="Wu L."/>
            <person name="Ma J."/>
        </authorList>
    </citation>
    <scope>NUCLEOTIDE SEQUENCE [LARGE SCALE GENOMIC DNA]</scope>
    <source>
        <strain evidence="10">CCUG 49571</strain>
    </source>
</reference>
<keyword evidence="3" id="KW-1003">Cell membrane</keyword>
<proteinExistence type="inferred from homology"/>
<feature type="domain" description="ABC transmembrane type-1" evidence="8">
    <location>
        <begin position="65"/>
        <end position="257"/>
    </location>
</feature>